<dbReference type="InterPro" id="IPR036389">
    <property type="entry name" value="RNase_III_sf"/>
</dbReference>
<dbReference type="GO" id="GO:0008033">
    <property type="term" value="P:tRNA processing"/>
    <property type="evidence" value="ECO:0007669"/>
    <property type="project" value="UniProtKB-KW"/>
</dbReference>
<reference evidence="12" key="1">
    <citation type="submission" date="2016-10" db="EMBL/GenBank/DDBJ databases">
        <authorList>
            <person name="Varghese N."/>
            <person name="Submissions S."/>
        </authorList>
    </citation>
    <scope>NUCLEOTIDE SEQUENCE [LARGE SCALE GENOMIC DNA]</scope>
    <source>
        <strain evidence="12">DSM 24740</strain>
    </source>
</reference>
<dbReference type="AlphaFoldDB" id="A0A1H9IS54"/>
<dbReference type="SMART" id="SM00535">
    <property type="entry name" value="RIBOc"/>
    <property type="match status" value="1"/>
</dbReference>
<keyword evidence="8" id="KW-0460">Magnesium</keyword>
<dbReference type="PANTHER" id="PTHR11207:SF0">
    <property type="entry name" value="RIBONUCLEASE 3"/>
    <property type="match status" value="1"/>
</dbReference>
<dbReference type="GO" id="GO:0003725">
    <property type="term" value="F:double-stranded RNA binding"/>
    <property type="evidence" value="ECO:0007669"/>
    <property type="project" value="TreeGrafter"/>
</dbReference>
<evidence type="ECO:0000256" key="4">
    <source>
        <dbReference type="ARBA" id="ARBA00022722"/>
    </source>
</evidence>
<dbReference type="GO" id="GO:0019843">
    <property type="term" value="F:rRNA binding"/>
    <property type="evidence" value="ECO:0007669"/>
    <property type="project" value="UniProtKB-KW"/>
</dbReference>
<organism evidence="11 12">
    <name type="scientific">Neolewinella agarilytica</name>
    <dbReference type="NCBI Taxonomy" id="478744"/>
    <lineage>
        <taxon>Bacteria</taxon>
        <taxon>Pseudomonadati</taxon>
        <taxon>Bacteroidota</taxon>
        <taxon>Saprospiria</taxon>
        <taxon>Saprospirales</taxon>
        <taxon>Lewinellaceae</taxon>
        <taxon>Neolewinella</taxon>
    </lineage>
</organism>
<accession>A0A1H9IS54</accession>
<evidence type="ECO:0000313" key="11">
    <source>
        <dbReference type="EMBL" id="SEQ77396.1"/>
    </source>
</evidence>
<dbReference type="RefSeq" id="WP_245748566.1">
    <property type="nucleotide sequence ID" value="NZ_FOFB01000015.1"/>
</dbReference>
<dbReference type="CDD" id="cd00593">
    <property type="entry name" value="RIBOc"/>
    <property type="match status" value="1"/>
</dbReference>
<evidence type="ECO:0000313" key="12">
    <source>
        <dbReference type="Proteomes" id="UP000199021"/>
    </source>
</evidence>
<feature type="active site" evidence="8">
    <location>
        <position position="135"/>
    </location>
</feature>
<dbReference type="PANTHER" id="PTHR11207">
    <property type="entry name" value="RIBONUCLEASE III"/>
    <property type="match status" value="1"/>
</dbReference>
<dbReference type="InterPro" id="IPR011907">
    <property type="entry name" value="RNase_III"/>
</dbReference>
<comment type="cofactor">
    <cofactor evidence="8">
        <name>Mg(2+)</name>
        <dbReference type="ChEBI" id="CHEBI:18420"/>
    </cofactor>
</comment>
<comment type="subcellular location">
    <subcellularLocation>
        <location evidence="8">Cytoplasm</location>
    </subcellularLocation>
</comment>
<feature type="domain" description="RNase III" evidence="10">
    <location>
        <begin position="20"/>
        <end position="146"/>
    </location>
</feature>
<evidence type="ECO:0000259" key="10">
    <source>
        <dbReference type="PROSITE" id="PS50142"/>
    </source>
</evidence>
<dbReference type="GO" id="GO:0046872">
    <property type="term" value="F:metal ion binding"/>
    <property type="evidence" value="ECO:0007669"/>
    <property type="project" value="UniProtKB-KW"/>
</dbReference>
<dbReference type="Pfam" id="PF14622">
    <property type="entry name" value="Ribonucleas_3_3"/>
    <property type="match status" value="1"/>
</dbReference>
<feature type="binding site" evidence="8">
    <location>
        <position position="135"/>
    </location>
    <ligand>
        <name>Mg(2+)</name>
        <dbReference type="ChEBI" id="CHEBI:18420"/>
    </ligand>
</feature>
<dbReference type="Proteomes" id="UP000199021">
    <property type="component" value="Unassembled WGS sequence"/>
</dbReference>
<dbReference type="EMBL" id="FOFB01000015">
    <property type="protein sequence ID" value="SEQ77396.1"/>
    <property type="molecule type" value="Genomic_DNA"/>
</dbReference>
<evidence type="ECO:0000256" key="2">
    <source>
        <dbReference type="ARBA" id="ARBA00010183"/>
    </source>
</evidence>
<evidence type="ECO:0000256" key="6">
    <source>
        <dbReference type="ARBA" id="ARBA00022801"/>
    </source>
</evidence>
<dbReference type="STRING" id="478744.SAMN05444359_115116"/>
<dbReference type="Gene3D" id="3.30.160.20">
    <property type="match status" value="1"/>
</dbReference>
<dbReference type="GO" id="GO:0004525">
    <property type="term" value="F:ribonuclease III activity"/>
    <property type="evidence" value="ECO:0007669"/>
    <property type="project" value="UniProtKB-UniRule"/>
</dbReference>
<dbReference type="InterPro" id="IPR014720">
    <property type="entry name" value="dsRBD_dom"/>
</dbReference>
<keyword evidence="8" id="KW-0479">Metal-binding</keyword>
<gene>
    <name evidence="8" type="primary">rnc</name>
    <name evidence="11" type="ORF">SAMN05444359_115116</name>
</gene>
<comment type="function">
    <text evidence="8">Digests double-stranded RNA. Involved in the processing of primary rRNA transcript to yield the immediate precursors to the large and small rRNAs (23S and 16S). Processes some mRNAs, and tRNAs when they are encoded in the rRNA operon. Processes pre-crRNA and tracrRNA of type II CRISPR loci if present in the organism.</text>
</comment>
<comment type="similarity">
    <text evidence="2">Belongs to the ribonuclease III family.</text>
</comment>
<keyword evidence="8" id="KW-0699">rRNA-binding</keyword>
<evidence type="ECO:0000256" key="3">
    <source>
        <dbReference type="ARBA" id="ARBA00022664"/>
    </source>
</evidence>
<sequence length="249" mass="28882">MIKAIRRFYNYYLSPEKEFVRRLRRLLGFTPAYLHLFKLAFQHKSSNHDSSTKAYGGQNNERLEYLGDAVLGTIVAEYLYKKYPTEDEGFLTKMRSKIVKRKSLNEIGFNMGLDEILSTYNNTRIAKSMLGNAVEALVGAVYVEQGYKRTTRFIVRRMLRSYVDVEHLESYDDNYKSQLLEHCQKNGQKVDYAVVKRFKQDKRDRFKVAVMVNGRKMAVGEDFNKKSAEQIASRRALQDLGIQVSAAAR</sequence>
<dbReference type="InParanoid" id="A0A1H9IS54"/>
<keyword evidence="4 8" id="KW-0540">Nuclease</keyword>
<comment type="subunit">
    <text evidence="8">Homodimer.</text>
</comment>
<feature type="domain" description="DRBM" evidence="9">
    <location>
        <begin position="174"/>
        <end position="242"/>
    </location>
</feature>
<keyword evidence="12" id="KW-1185">Reference proteome</keyword>
<feature type="binding site" evidence="8">
    <location>
        <position position="132"/>
    </location>
    <ligand>
        <name>Mg(2+)</name>
        <dbReference type="ChEBI" id="CHEBI:18420"/>
    </ligand>
</feature>
<evidence type="ECO:0000256" key="8">
    <source>
        <dbReference type="HAMAP-Rule" id="MF_00104"/>
    </source>
</evidence>
<keyword evidence="8" id="KW-0698">rRNA processing</keyword>
<evidence type="ECO:0000259" key="9">
    <source>
        <dbReference type="PROSITE" id="PS50137"/>
    </source>
</evidence>
<dbReference type="PROSITE" id="PS50137">
    <property type="entry name" value="DS_RBD"/>
    <property type="match status" value="1"/>
</dbReference>
<dbReference type="GO" id="GO:0010468">
    <property type="term" value="P:regulation of gene expression"/>
    <property type="evidence" value="ECO:0007669"/>
    <property type="project" value="TreeGrafter"/>
</dbReference>
<proteinExistence type="inferred from homology"/>
<keyword evidence="3 8" id="KW-0507">mRNA processing</keyword>
<evidence type="ECO:0000256" key="1">
    <source>
        <dbReference type="ARBA" id="ARBA00000109"/>
    </source>
</evidence>
<dbReference type="PROSITE" id="PS50142">
    <property type="entry name" value="RNASE_3_2"/>
    <property type="match status" value="1"/>
</dbReference>
<keyword evidence="8" id="KW-0819">tRNA processing</keyword>
<feature type="binding site" evidence="8">
    <location>
        <position position="64"/>
    </location>
    <ligand>
        <name>Mg(2+)</name>
        <dbReference type="ChEBI" id="CHEBI:18420"/>
    </ligand>
</feature>
<keyword evidence="6 8" id="KW-0378">Hydrolase</keyword>
<name>A0A1H9IS54_9BACT</name>
<dbReference type="NCBIfam" id="TIGR02191">
    <property type="entry name" value="RNaseIII"/>
    <property type="match status" value="1"/>
</dbReference>
<dbReference type="EC" id="3.1.26.3" evidence="8"/>
<dbReference type="Gene3D" id="1.10.1520.10">
    <property type="entry name" value="Ribonuclease III domain"/>
    <property type="match status" value="1"/>
</dbReference>
<evidence type="ECO:0000256" key="5">
    <source>
        <dbReference type="ARBA" id="ARBA00022759"/>
    </source>
</evidence>
<comment type="catalytic activity">
    <reaction evidence="1 8">
        <text>Endonucleolytic cleavage to 5'-phosphomonoester.</text>
        <dbReference type="EC" id="3.1.26.3"/>
    </reaction>
</comment>
<dbReference type="SUPFAM" id="SSF69065">
    <property type="entry name" value="RNase III domain-like"/>
    <property type="match status" value="1"/>
</dbReference>
<dbReference type="InterPro" id="IPR000999">
    <property type="entry name" value="RNase_III_dom"/>
</dbReference>
<dbReference type="PROSITE" id="PS00517">
    <property type="entry name" value="RNASE_3_1"/>
    <property type="match status" value="1"/>
</dbReference>
<evidence type="ECO:0000256" key="7">
    <source>
        <dbReference type="ARBA" id="ARBA00022884"/>
    </source>
</evidence>
<dbReference type="FunCoup" id="A0A1H9IS54">
    <property type="interactions" value="394"/>
</dbReference>
<keyword evidence="5 8" id="KW-0255">Endonuclease</keyword>
<dbReference type="SUPFAM" id="SSF54768">
    <property type="entry name" value="dsRNA-binding domain-like"/>
    <property type="match status" value="1"/>
</dbReference>
<dbReference type="HAMAP" id="MF_00104">
    <property type="entry name" value="RNase_III"/>
    <property type="match status" value="1"/>
</dbReference>
<dbReference type="GO" id="GO:0006397">
    <property type="term" value="P:mRNA processing"/>
    <property type="evidence" value="ECO:0007669"/>
    <property type="project" value="UniProtKB-UniRule"/>
</dbReference>
<dbReference type="GO" id="GO:0005737">
    <property type="term" value="C:cytoplasm"/>
    <property type="evidence" value="ECO:0007669"/>
    <property type="project" value="UniProtKB-SubCell"/>
</dbReference>
<dbReference type="GO" id="GO:0006364">
    <property type="term" value="P:rRNA processing"/>
    <property type="evidence" value="ECO:0007669"/>
    <property type="project" value="UniProtKB-UniRule"/>
</dbReference>
<feature type="active site" evidence="8">
    <location>
        <position position="68"/>
    </location>
</feature>
<keyword evidence="8" id="KW-0963">Cytoplasm</keyword>
<dbReference type="SMART" id="SM00358">
    <property type="entry name" value="DSRM"/>
    <property type="match status" value="1"/>
</dbReference>
<dbReference type="Pfam" id="PF00035">
    <property type="entry name" value="dsrm"/>
    <property type="match status" value="1"/>
</dbReference>
<dbReference type="CDD" id="cd10845">
    <property type="entry name" value="DSRM_RNAse_III_family"/>
    <property type="match status" value="1"/>
</dbReference>
<keyword evidence="7 8" id="KW-0694">RNA-binding</keyword>
<protein>
    <recommendedName>
        <fullName evidence="8">Ribonuclease 3</fullName>
        <ecNumber evidence="8">3.1.26.3</ecNumber>
    </recommendedName>
    <alternativeName>
        <fullName evidence="8">Ribonuclease III</fullName>
        <shortName evidence="8">RNase III</shortName>
    </alternativeName>
</protein>